<evidence type="ECO:0000256" key="4">
    <source>
        <dbReference type="ARBA" id="ARBA00022881"/>
    </source>
</evidence>
<reference evidence="10" key="1">
    <citation type="submission" date="2018-06" db="EMBL/GenBank/DDBJ databases">
        <authorList>
            <person name="Zhirakovskaya E."/>
        </authorList>
    </citation>
    <scope>NUCLEOTIDE SEQUENCE</scope>
</reference>
<dbReference type="InterPro" id="IPR038476">
    <property type="entry name" value="UvrC_RNase_H_dom_sf"/>
</dbReference>
<dbReference type="InterPro" id="IPR035901">
    <property type="entry name" value="GIY-YIG_endonuc_sf"/>
</dbReference>
<name>A0A3B0ZCC8_9ZZZZ</name>
<keyword evidence="4" id="KW-0267">Excision nuclease</keyword>
<dbReference type="HAMAP" id="MF_00203">
    <property type="entry name" value="UvrC"/>
    <property type="match status" value="1"/>
</dbReference>
<dbReference type="InterPro" id="IPR003583">
    <property type="entry name" value="Hlx-hairpin-Hlx_DNA-bd_motif"/>
</dbReference>
<dbReference type="FunFam" id="3.30.420.340:FF:000001">
    <property type="entry name" value="UvrABC system protein C"/>
    <property type="match status" value="1"/>
</dbReference>
<evidence type="ECO:0000256" key="2">
    <source>
        <dbReference type="ARBA" id="ARBA00022763"/>
    </source>
</evidence>
<evidence type="ECO:0000259" key="9">
    <source>
        <dbReference type="PROSITE" id="PS50165"/>
    </source>
</evidence>
<dbReference type="InterPro" id="IPR004791">
    <property type="entry name" value="UvrC"/>
</dbReference>
<dbReference type="InterPro" id="IPR047296">
    <property type="entry name" value="GIY-YIG_UvrC_Cho"/>
</dbReference>
<dbReference type="Gene3D" id="3.40.1440.10">
    <property type="entry name" value="GIY-YIG endonuclease"/>
    <property type="match status" value="1"/>
</dbReference>
<keyword evidence="5" id="KW-0234">DNA repair</keyword>
<evidence type="ECO:0000256" key="5">
    <source>
        <dbReference type="ARBA" id="ARBA00023204"/>
    </source>
</evidence>
<organism evidence="10">
    <name type="scientific">hydrothermal vent metagenome</name>
    <dbReference type="NCBI Taxonomy" id="652676"/>
    <lineage>
        <taxon>unclassified sequences</taxon>
        <taxon>metagenomes</taxon>
        <taxon>ecological metagenomes</taxon>
    </lineage>
</organism>
<dbReference type="EMBL" id="UOFP01000083">
    <property type="protein sequence ID" value="VAW85182.1"/>
    <property type="molecule type" value="Genomic_DNA"/>
</dbReference>
<dbReference type="PROSITE" id="PS50164">
    <property type="entry name" value="GIY_YIG"/>
    <property type="match status" value="1"/>
</dbReference>
<dbReference type="PANTHER" id="PTHR30562">
    <property type="entry name" value="UVRC/OXIDOREDUCTASE"/>
    <property type="match status" value="1"/>
</dbReference>
<dbReference type="GO" id="GO:0009432">
    <property type="term" value="P:SOS response"/>
    <property type="evidence" value="ECO:0007669"/>
    <property type="project" value="UniProtKB-KW"/>
</dbReference>
<dbReference type="Pfam" id="PF01541">
    <property type="entry name" value="GIY-YIG"/>
    <property type="match status" value="1"/>
</dbReference>
<dbReference type="CDD" id="cd10434">
    <property type="entry name" value="GIY-YIG_UvrC_Cho"/>
    <property type="match status" value="1"/>
</dbReference>
<dbReference type="Gene3D" id="1.10.150.20">
    <property type="entry name" value="5' to 3' exonuclease, C-terminal subdomain"/>
    <property type="match status" value="1"/>
</dbReference>
<evidence type="ECO:0000256" key="1">
    <source>
        <dbReference type="ARBA" id="ARBA00022490"/>
    </source>
</evidence>
<dbReference type="NCBIfam" id="NF001824">
    <property type="entry name" value="PRK00558.1-5"/>
    <property type="match status" value="1"/>
</dbReference>
<gene>
    <name evidence="10" type="ORF">MNBD_GAMMA18-1056</name>
</gene>
<dbReference type="GO" id="GO:0009380">
    <property type="term" value="C:excinuclease repair complex"/>
    <property type="evidence" value="ECO:0007669"/>
    <property type="project" value="InterPro"/>
</dbReference>
<dbReference type="SUPFAM" id="SSF47781">
    <property type="entry name" value="RuvA domain 2-like"/>
    <property type="match status" value="1"/>
</dbReference>
<dbReference type="SMART" id="SM00465">
    <property type="entry name" value="GIYc"/>
    <property type="match status" value="1"/>
</dbReference>
<evidence type="ECO:0000313" key="10">
    <source>
        <dbReference type="EMBL" id="VAW85182.1"/>
    </source>
</evidence>
<protein>
    <submittedName>
        <fullName evidence="10">Excinuclease ABC subunit C</fullName>
    </submittedName>
</protein>
<dbReference type="GO" id="GO:0006289">
    <property type="term" value="P:nucleotide-excision repair"/>
    <property type="evidence" value="ECO:0007669"/>
    <property type="project" value="InterPro"/>
</dbReference>
<evidence type="ECO:0000256" key="3">
    <source>
        <dbReference type="ARBA" id="ARBA00022769"/>
    </source>
</evidence>
<proteinExistence type="inferred from homology"/>
<dbReference type="FunFam" id="3.40.1440.10:FF:000001">
    <property type="entry name" value="UvrABC system protein C"/>
    <property type="match status" value="1"/>
</dbReference>
<dbReference type="Pfam" id="PF14520">
    <property type="entry name" value="HHH_5"/>
    <property type="match status" value="1"/>
</dbReference>
<evidence type="ECO:0000259" key="8">
    <source>
        <dbReference type="PROSITE" id="PS50164"/>
    </source>
</evidence>
<keyword evidence="6" id="KW-0742">SOS response</keyword>
<feature type="domain" description="UvrC family homology region profile" evidence="9">
    <location>
        <begin position="254"/>
        <end position="482"/>
    </location>
</feature>
<dbReference type="NCBIfam" id="TIGR00194">
    <property type="entry name" value="uvrC"/>
    <property type="match status" value="1"/>
</dbReference>
<dbReference type="Pfam" id="PF22920">
    <property type="entry name" value="UvrC_RNaseH"/>
    <property type="match status" value="1"/>
</dbReference>
<dbReference type="InterPro" id="IPR001162">
    <property type="entry name" value="UvrC_RNase_H_dom"/>
</dbReference>
<dbReference type="GO" id="GO:0003677">
    <property type="term" value="F:DNA binding"/>
    <property type="evidence" value="ECO:0007669"/>
    <property type="project" value="InterPro"/>
</dbReference>
<dbReference type="InterPro" id="IPR036876">
    <property type="entry name" value="UVR_dom_sf"/>
</dbReference>
<dbReference type="SMART" id="SM00278">
    <property type="entry name" value="HhH1"/>
    <property type="match status" value="2"/>
</dbReference>
<accession>A0A3B0ZCC8</accession>
<dbReference type="AlphaFoldDB" id="A0A3B0ZCC8"/>
<dbReference type="Gene3D" id="4.10.860.10">
    <property type="entry name" value="UVR domain"/>
    <property type="match status" value="1"/>
</dbReference>
<keyword evidence="1" id="KW-0963">Cytoplasm</keyword>
<dbReference type="InterPro" id="IPR050066">
    <property type="entry name" value="UvrABC_protein_C"/>
</dbReference>
<dbReference type="Gene3D" id="3.30.420.340">
    <property type="entry name" value="UvrC, RNAse H endonuclease domain"/>
    <property type="match status" value="1"/>
</dbReference>
<dbReference type="SUPFAM" id="SSF46600">
    <property type="entry name" value="C-terminal UvrC-binding domain of UvrB"/>
    <property type="match status" value="1"/>
</dbReference>
<dbReference type="SUPFAM" id="SSF82771">
    <property type="entry name" value="GIY-YIG endonuclease"/>
    <property type="match status" value="1"/>
</dbReference>
<feature type="domain" description="UVR" evidence="7">
    <location>
        <begin position="204"/>
        <end position="239"/>
    </location>
</feature>
<dbReference type="PANTHER" id="PTHR30562:SF1">
    <property type="entry name" value="UVRABC SYSTEM PROTEIN C"/>
    <property type="match status" value="1"/>
</dbReference>
<dbReference type="InterPro" id="IPR010994">
    <property type="entry name" value="RuvA_2-like"/>
</dbReference>
<dbReference type="PROSITE" id="PS50165">
    <property type="entry name" value="UVRC"/>
    <property type="match status" value="1"/>
</dbReference>
<sequence>MPENFDAKHFLKNLTSKPGIYRMMDAEQTVIYVGKAKNLKKRLASYFRKNVDNPKTRLMVTQIVDVEVVVTHTEGEALLLENNLIKELKPRYNILLRDDKSYPYIFLSSDDDFPRLSYHRGAKRAKGRYFGPYPSAGSVRESLNLLQKIFPVRQCEDTFYRSRTRPCLQYQIKRCTAPCVDYVSKEAYAVDVTHAVMFLEGGNEQVISDLVACMEEASKALAFEKAAHYRDQIVSLRRVQEKQYVSNEGGDLDVVACEVENGIACVQLFFIRGGRNLGNKSFFPKQTKHATPSEVLAAFLPQYYLASHHAQGGIPRRILLNHRLEEMTWLAELLGEQAGYAVQLSTEVRGERRRWLGMAVDNVRVALRSHLTSKANMLQRYEALQDALQLDAIPQRMECFDISHTMGEATVASCVVFDGQGPLKSDYRRFNITDITGGDDYAAMRQALLRRYTRLKKGEGLLPDILFIDGGKGQLSQATEVLEELQINDVLLVGIAKGVSRKAGEETLFLSGASHPFILAADSPALHLIQQIRDEAHRFAITGHRARRAKARNVSPLEGIAGLGPKRRQQLLRHFGGIQEVMRVGVEDLAKLSGISTALAQRIYDQFHQE</sequence>
<keyword evidence="2" id="KW-0227">DNA damage</keyword>
<dbReference type="Pfam" id="PF08459">
    <property type="entry name" value="UvrC_RNaseH_dom"/>
    <property type="match status" value="1"/>
</dbReference>
<dbReference type="InterPro" id="IPR001943">
    <property type="entry name" value="UVR_dom"/>
</dbReference>
<dbReference type="InterPro" id="IPR000305">
    <property type="entry name" value="GIY-YIG_endonuc"/>
</dbReference>
<dbReference type="PROSITE" id="PS50151">
    <property type="entry name" value="UVR"/>
    <property type="match status" value="1"/>
</dbReference>
<feature type="domain" description="GIY-YIG" evidence="8">
    <location>
        <begin position="16"/>
        <end position="94"/>
    </location>
</feature>
<evidence type="ECO:0000256" key="6">
    <source>
        <dbReference type="ARBA" id="ARBA00023236"/>
    </source>
</evidence>
<dbReference type="GO" id="GO:0009381">
    <property type="term" value="F:excinuclease ABC activity"/>
    <property type="evidence" value="ECO:0007669"/>
    <property type="project" value="InterPro"/>
</dbReference>
<dbReference type="Pfam" id="PF02151">
    <property type="entry name" value="UVR"/>
    <property type="match status" value="1"/>
</dbReference>
<evidence type="ECO:0000259" key="7">
    <source>
        <dbReference type="PROSITE" id="PS50151"/>
    </source>
</evidence>
<keyword evidence="3" id="KW-0228">DNA excision</keyword>